<comment type="caution">
    <text evidence="5">The sequence shown here is derived from an EMBL/GenBank/DDBJ whole genome shotgun (WGS) entry which is preliminary data.</text>
</comment>
<dbReference type="RefSeq" id="XP_052946363.1">
    <property type="nucleotide sequence ID" value="XM_053093336.1"/>
</dbReference>
<evidence type="ECO:0000259" key="4">
    <source>
        <dbReference type="Pfam" id="PF06441"/>
    </source>
</evidence>
<dbReference type="SUPFAM" id="SSF53474">
    <property type="entry name" value="alpha/beta-Hydrolases"/>
    <property type="match status" value="1"/>
</dbReference>
<dbReference type="InterPro" id="IPR010497">
    <property type="entry name" value="Epoxide_hydro_N"/>
</dbReference>
<evidence type="ECO:0000256" key="1">
    <source>
        <dbReference type="ARBA" id="ARBA00010088"/>
    </source>
</evidence>
<dbReference type="PANTHER" id="PTHR21661">
    <property type="entry name" value="EPOXIDE HYDROLASE 1-RELATED"/>
    <property type="match status" value="1"/>
</dbReference>
<evidence type="ECO:0000256" key="3">
    <source>
        <dbReference type="PIRSR" id="PIRSR001112-1"/>
    </source>
</evidence>
<dbReference type="InterPro" id="IPR029058">
    <property type="entry name" value="AB_hydrolase_fold"/>
</dbReference>
<organism evidence="5 6">
    <name type="scientific">Dioszegia hungarica</name>
    <dbReference type="NCBI Taxonomy" id="4972"/>
    <lineage>
        <taxon>Eukaryota</taxon>
        <taxon>Fungi</taxon>
        <taxon>Dikarya</taxon>
        <taxon>Basidiomycota</taxon>
        <taxon>Agaricomycotina</taxon>
        <taxon>Tremellomycetes</taxon>
        <taxon>Tremellales</taxon>
        <taxon>Bulleribasidiaceae</taxon>
        <taxon>Dioszegia</taxon>
    </lineage>
</organism>
<comment type="similarity">
    <text evidence="1">Belongs to the peptidase S33 family.</text>
</comment>
<evidence type="ECO:0000313" key="6">
    <source>
        <dbReference type="Proteomes" id="UP001164286"/>
    </source>
</evidence>
<dbReference type="GO" id="GO:0097176">
    <property type="term" value="P:epoxide metabolic process"/>
    <property type="evidence" value="ECO:0007669"/>
    <property type="project" value="TreeGrafter"/>
</dbReference>
<accession>A0AA38LWL2</accession>
<keyword evidence="2 5" id="KW-0378">Hydrolase</keyword>
<protein>
    <submittedName>
        <fullName evidence="5">Alpha/Beta hydrolase protein</fullName>
    </submittedName>
</protein>
<proteinExistence type="inferred from homology"/>
<dbReference type="PRINTS" id="PR00412">
    <property type="entry name" value="EPOXHYDRLASE"/>
</dbReference>
<sequence length="404" mass="45383">MSYDQPPQTPTISLKKHTLAVPSEDVDELRTLLKSARLTRPTYESTTKEVYLGVKRDWVVEARRYWMEDYDWNKQQDRMNAFPQFVASLKTKDDLLMDIHFAALYSSKPDAPAVVFSHGWPGCWIEFVPMMEMLKAKYTPETLPCHIIVPSLPGFTHSSPPPTSREFGMKDAAYLWNQLMTGLGFKQYYAQGGDIGSFLTWQLARDYEECLGIHVNFLSITAPPAGTPEAAQSTGPPKPQQVMMGLQKFGYALEQATRPSAIGMTVGSNPLSLLTWTGEKYLEASGIPMSLDTMLTFVSLYWFTDCYSSGIWYYRYLMGLRAGPGADPSQAGYLKKPLGYSLFPKEIAQTPVHWAEKLGDLVWSKVHKGQGGHFAALECPEEMWADVQDFIEAAKQKKGNASHL</sequence>
<evidence type="ECO:0000313" key="5">
    <source>
        <dbReference type="EMBL" id="KAI9636586.1"/>
    </source>
</evidence>
<feature type="active site" description="Proton acceptor" evidence="3">
    <location>
        <position position="373"/>
    </location>
</feature>
<dbReference type="AlphaFoldDB" id="A0AA38LWL2"/>
<dbReference type="InterPro" id="IPR000639">
    <property type="entry name" value="Epox_hydrolase-like"/>
</dbReference>
<name>A0AA38LWL2_9TREE</name>
<dbReference type="GeneID" id="77732541"/>
<feature type="domain" description="Epoxide hydrolase N-terminal" evidence="4">
    <location>
        <begin position="15"/>
        <end position="127"/>
    </location>
</feature>
<reference evidence="5" key="1">
    <citation type="journal article" date="2022" name="G3 (Bethesda)">
        <title>High quality genome of the basidiomycete yeast Dioszegia hungarica PDD-24b-2 isolated from cloud water.</title>
        <authorList>
            <person name="Jarrige D."/>
            <person name="Haridas S."/>
            <person name="Bleykasten-Grosshans C."/>
            <person name="Joly M."/>
            <person name="Nadalig T."/>
            <person name="Sancelme M."/>
            <person name="Vuilleumier S."/>
            <person name="Grigoriev I.V."/>
            <person name="Amato P."/>
            <person name="Bringel F."/>
        </authorList>
    </citation>
    <scope>NUCLEOTIDE SEQUENCE</scope>
    <source>
        <strain evidence="5">PDD-24b-2</strain>
    </source>
</reference>
<dbReference type="GO" id="GO:0004301">
    <property type="term" value="F:epoxide hydrolase activity"/>
    <property type="evidence" value="ECO:0007669"/>
    <property type="project" value="TreeGrafter"/>
</dbReference>
<evidence type="ECO:0000256" key="2">
    <source>
        <dbReference type="ARBA" id="ARBA00022801"/>
    </source>
</evidence>
<dbReference type="EMBL" id="JAKWFO010000005">
    <property type="protein sequence ID" value="KAI9636586.1"/>
    <property type="molecule type" value="Genomic_DNA"/>
</dbReference>
<keyword evidence="6" id="KW-1185">Reference proteome</keyword>
<feature type="active site" description="Nucleophile" evidence="3">
    <location>
        <position position="194"/>
    </location>
</feature>
<feature type="active site" description="Proton donor" evidence="3">
    <location>
        <position position="314"/>
    </location>
</feature>
<dbReference type="PANTHER" id="PTHR21661:SF39">
    <property type="entry name" value="HYDROLASE, PUTATIVE (AFU_ORTHOLOGUE AFUA_3G08960)-RELATED"/>
    <property type="match status" value="1"/>
</dbReference>
<gene>
    <name evidence="5" type="ORF">MKK02DRAFT_45292</name>
</gene>
<dbReference type="InterPro" id="IPR016292">
    <property type="entry name" value="Epoxide_hydrolase"/>
</dbReference>
<dbReference type="PIRSF" id="PIRSF001112">
    <property type="entry name" value="Epoxide_hydrolase"/>
    <property type="match status" value="1"/>
</dbReference>
<dbReference type="Gene3D" id="3.40.50.1820">
    <property type="entry name" value="alpha/beta hydrolase"/>
    <property type="match status" value="1"/>
</dbReference>
<dbReference type="Pfam" id="PF06441">
    <property type="entry name" value="EHN"/>
    <property type="match status" value="1"/>
</dbReference>
<dbReference type="Proteomes" id="UP001164286">
    <property type="component" value="Unassembled WGS sequence"/>
</dbReference>